<evidence type="ECO:0000313" key="2">
    <source>
        <dbReference type="Proteomes" id="UP000186601"/>
    </source>
</evidence>
<keyword evidence="2" id="KW-1185">Reference proteome</keyword>
<gene>
    <name evidence="1" type="ORF">PHLCEN_2v6359</name>
</gene>
<sequence length="129" mass="14756">MKNGLCYRIYSSTRLVANSASVSSSDPRVYVRYAFYGGYHARSSVRQKRLTGVMATQRYHFVHGSIPLEETEPWVSMDEVGMMGRRVLGMWRLSFWISPYRSCISPAAPLTHEITDLDQPLVCWVDQST</sequence>
<comment type="caution">
    <text evidence="1">The sequence shown here is derived from an EMBL/GenBank/DDBJ whole genome shotgun (WGS) entry which is preliminary data.</text>
</comment>
<dbReference type="Proteomes" id="UP000186601">
    <property type="component" value="Unassembled WGS sequence"/>
</dbReference>
<proteinExistence type="predicted"/>
<dbReference type="EMBL" id="MLYV02000616">
    <property type="protein sequence ID" value="PSR81501.1"/>
    <property type="molecule type" value="Genomic_DNA"/>
</dbReference>
<dbReference type="AlphaFoldDB" id="A0A2R6NZM1"/>
<organism evidence="1 2">
    <name type="scientific">Hermanssonia centrifuga</name>
    <dbReference type="NCBI Taxonomy" id="98765"/>
    <lineage>
        <taxon>Eukaryota</taxon>
        <taxon>Fungi</taxon>
        <taxon>Dikarya</taxon>
        <taxon>Basidiomycota</taxon>
        <taxon>Agaricomycotina</taxon>
        <taxon>Agaricomycetes</taxon>
        <taxon>Polyporales</taxon>
        <taxon>Meruliaceae</taxon>
        <taxon>Hermanssonia</taxon>
    </lineage>
</organism>
<reference evidence="1 2" key="1">
    <citation type="submission" date="2018-02" db="EMBL/GenBank/DDBJ databases">
        <title>Genome sequence of the basidiomycete white-rot fungus Phlebia centrifuga.</title>
        <authorList>
            <person name="Granchi Z."/>
            <person name="Peng M."/>
            <person name="de Vries R.P."/>
            <person name="Hilden K."/>
            <person name="Makela M.R."/>
            <person name="Grigoriev I."/>
            <person name="Riley R."/>
        </authorList>
    </citation>
    <scope>NUCLEOTIDE SEQUENCE [LARGE SCALE GENOMIC DNA]</scope>
    <source>
        <strain evidence="1 2">FBCC195</strain>
    </source>
</reference>
<name>A0A2R6NZM1_9APHY</name>
<evidence type="ECO:0000313" key="1">
    <source>
        <dbReference type="EMBL" id="PSR81501.1"/>
    </source>
</evidence>
<protein>
    <submittedName>
        <fullName evidence="1">Uncharacterized protein</fullName>
    </submittedName>
</protein>
<accession>A0A2R6NZM1</accession>